<reference evidence="1 2" key="1">
    <citation type="journal article" date="2021" name="Environ. Microbiol.">
        <title>Gene family expansions and transcriptome signatures uncover fungal adaptations to wood decay.</title>
        <authorList>
            <person name="Hage H."/>
            <person name="Miyauchi S."/>
            <person name="Viragh M."/>
            <person name="Drula E."/>
            <person name="Min B."/>
            <person name="Chaduli D."/>
            <person name="Navarro D."/>
            <person name="Favel A."/>
            <person name="Norest M."/>
            <person name="Lesage-Meessen L."/>
            <person name="Balint B."/>
            <person name="Merenyi Z."/>
            <person name="de Eugenio L."/>
            <person name="Morin E."/>
            <person name="Martinez A.T."/>
            <person name="Baldrian P."/>
            <person name="Stursova M."/>
            <person name="Martinez M.J."/>
            <person name="Novotny C."/>
            <person name="Magnuson J.K."/>
            <person name="Spatafora J.W."/>
            <person name="Maurice S."/>
            <person name="Pangilinan J."/>
            <person name="Andreopoulos W."/>
            <person name="LaButti K."/>
            <person name="Hundley H."/>
            <person name="Na H."/>
            <person name="Kuo A."/>
            <person name="Barry K."/>
            <person name="Lipzen A."/>
            <person name="Henrissat B."/>
            <person name="Riley R."/>
            <person name="Ahrendt S."/>
            <person name="Nagy L.G."/>
            <person name="Grigoriev I.V."/>
            <person name="Martin F."/>
            <person name="Rosso M.N."/>
        </authorList>
    </citation>
    <scope>NUCLEOTIDE SEQUENCE [LARGE SCALE GENOMIC DNA]</scope>
    <source>
        <strain evidence="1 2">CIRM-BRFM 1785</strain>
    </source>
</reference>
<name>A0ABQ8KD50_9APHY</name>
<comment type="caution">
    <text evidence="1">The sequence shown here is derived from an EMBL/GenBank/DDBJ whole genome shotgun (WGS) entry which is preliminary data.</text>
</comment>
<dbReference type="GeneID" id="71997060"/>
<evidence type="ECO:0008006" key="3">
    <source>
        <dbReference type="Google" id="ProtNLM"/>
    </source>
</evidence>
<dbReference type="Proteomes" id="UP000814176">
    <property type="component" value="Unassembled WGS sequence"/>
</dbReference>
<dbReference type="EMBL" id="JADCUA010000013">
    <property type="protein sequence ID" value="KAH9835270.1"/>
    <property type="molecule type" value="Genomic_DNA"/>
</dbReference>
<accession>A0ABQ8KD50</accession>
<keyword evidence="2" id="KW-1185">Reference proteome</keyword>
<evidence type="ECO:0000313" key="2">
    <source>
        <dbReference type="Proteomes" id="UP000814176"/>
    </source>
</evidence>
<gene>
    <name evidence="1" type="ORF">C8Q71DRAFT_111047</name>
</gene>
<dbReference type="RefSeq" id="XP_047777703.1">
    <property type="nucleotide sequence ID" value="XM_047916328.1"/>
</dbReference>
<organism evidence="1 2">
    <name type="scientific">Rhodofomes roseus</name>
    <dbReference type="NCBI Taxonomy" id="34475"/>
    <lineage>
        <taxon>Eukaryota</taxon>
        <taxon>Fungi</taxon>
        <taxon>Dikarya</taxon>
        <taxon>Basidiomycota</taxon>
        <taxon>Agaricomycotina</taxon>
        <taxon>Agaricomycetes</taxon>
        <taxon>Polyporales</taxon>
        <taxon>Rhodofomes</taxon>
    </lineage>
</organism>
<evidence type="ECO:0000313" key="1">
    <source>
        <dbReference type="EMBL" id="KAH9835270.1"/>
    </source>
</evidence>
<sequence>MQGHCELARNCQDRAKGADIVYKLASCNNMCGVCHGREIAGVAQWTVVPLTFVRTLDQASPCIRPSQSDFPATFVRRSSILRLLVFRTPWHLAAYNSHCGRQSDTGFHPLRSDRMWHRPVHGAAQCHPDGLNPLWPAQLVGFCLDSIRPEAPEDPQLSMTISSVDLPTPGTQVHLSQPMPLQIVLIERFLPSLLHQWSACISPSYTSVGWTIIITFYSPPQYPLPRCGALLTLCRPPAGLRLRATHPVSCGLGKRGC</sequence>
<protein>
    <recommendedName>
        <fullName evidence="3">ShKT domain-containing protein</fullName>
    </recommendedName>
</protein>
<proteinExistence type="predicted"/>